<dbReference type="Proteomes" id="UP000078534">
    <property type="component" value="Unassembled WGS sequence"/>
</dbReference>
<dbReference type="Gene3D" id="2.160.10.10">
    <property type="entry name" value="Hexapeptide repeat proteins"/>
    <property type="match status" value="1"/>
</dbReference>
<dbReference type="SUPFAM" id="SSF51161">
    <property type="entry name" value="Trimeric LpxA-like enzymes"/>
    <property type="match status" value="1"/>
</dbReference>
<evidence type="ECO:0008006" key="5">
    <source>
        <dbReference type="Google" id="ProtNLM"/>
    </source>
</evidence>
<dbReference type="InterPro" id="IPR018357">
    <property type="entry name" value="Hexapep_transf_CS"/>
</dbReference>
<dbReference type="OrthoDB" id="9812571at2"/>
<dbReference type="InterPro" id="IPR001451">
    <property type="entry name" value="Hexapep"/>
</dbReference>
<evidence type="ECO:0000256" key="2">
    <source>
        <dbReference type="ARBA" id="ARBA00022737"/>
    </source>
</evidence>
<dbReference type="STRING" id="152268.A6K24_06450"/>
<evidence type="ECO:0000256" key="1">
    <source>
        <dbReference type="ARBA" id="ARBA00022679"/>
    </source>
</evidence>
<dbReference type="AlphaFoldDB" id="A0A179SU40"/>
<dbReference type="Pfam" id="PF14602">
    <property type="entry name" value="Hexapep_2"/>
    <property type="match status" value="1"/>
</dbReference>
<dbReference type="EMBL" id="LWSG01000023">
    <property type="protein sequence ID" value="OAS85145.1"/>
    <property type="molecule type" value="Genomic_DNA"/>
</dbReference>
<comment type="caution">
    <text evidence="3">The sequence shown here is derived from an EMBL/GenBank/DDBJ whole genome shotgun (WGS) entry which is preliminary data.</text>
</comment>
<evidence type="ECO:0000313" key="4">
    <source>
        <dbReference type="Proteomes" id="UP000078534"/>
    </source>
</evidence>
<proteinExistence type="predicted"/>
<dbReference type="RefSeq" id="WP_066335136.1">
    <property type="nucleotide sequence ID" value="NZ_LWSG01000023.1"/>
</dbReference>
<dbReference type="PROSITE" id="PS00101">
    <property type="entry name" value="HEXAPEP_TRANSFERASES"/>
    <property type="match status" value="1"/>
</dbReference>
<name>A0A179SU40_9BACI</name>
<evidence type="ECO:0000313" key="3">
    <source>
        <dbReference type="EMBL" id="OAS85145.1"/>
    </source>
</evidence>
<keyword evidence="1" id="KW-0808">Transferase</keyword>
<dbReference type="GO" id="GO:0016740">
    <property type="term" value="F:transferase activity"/>
    <property type="evidence" value="ECO:0007669"/>
    <property type="project" value="UniProtKB-KW"/>
</dbReference>
<protein>
    <recommendedName>
        <fullName evidence="5">Acyltransferase</fullName>
    </recommendedName>
</protein>
<keyword evidence="2" id="KW-0677">Repeat</keyword>
<dbReference type="PANTHER" id="PTHR43300:SF11">
    <property type="entry name" value="ACETYLTRANSFERASE RV3034C-RELATED"/>
    <property type="match status" value="1"/>
</dbReference>
<sequence>MIEKIKWFFKVKLFKRDIRTQIERLKGNGMIIGENVHILNSTIDEGHAFLIEIGNDVTITNSTILAHDASIKKDLGYSIVGNVKIGNRVFIGWGSIVLCGVTIGDDVVIGAGSVVTKDIPSNSIAVGNPARVVASKDEFIDRHKLGLETKPRYEVYALYKTETEKRKMKEEIIDIGYDM</sequence>
<reference evidence="4" key="1">
    <citation type="submission" date="2016-04" db="EMBL/GenBank/DDBJ databases">
        <authorList>
            <person name="Lyu Z."/>
            <person name="Lyu W."/>
        </authorList>
    </citation>
    <scope>NUCLEOTIDE SEQUENCE [LARGE SCALE GENOMIC DNA]</scope>
    <source>
        <strain evidence="4">C44</strain>
    </source>
</reference>
<accession>A0A179SU40</accession>
<gene>
    <name evidence="3" type="ORF">A6K24_06450</name>
</gene>
<dbReference type="PANTHER" id="PTHR43300">
    <property type="entry name" value="ACETYLTRANSFERASE"/>
    <property type="match status" value="1"/>
</dbReference>
<keyword evidence="4" id="KW-1185">Reference proteome</keyword>
<organism evidence="3 4">
    <name type="scientific">Metabacillus litoralis</name>
    <dbReference type="NCBI Taxonomy" id="152268"/>
    <lineage>
        <taxon>Bacteria</taxon>
        <taxon>Bacillati</taxon>
        <taxon>Bacillota</taxon>
        <taxon>Bacilli</taxon>
        <taxon>Bacillales</taxon>
        <taxon>Bacillaceae</taxon>
        <taxon>Metabacillus</taxon>
    </lineage>
</organism>
<dbReference type="InterPro" id="IPR011004">
    <property type="entry name" value="Trimer_LpxA-like_sf"/>
</dbReference>
<dbReference type="InterPro" id="IPR050179">
    <property type="entry name" value="Trans_hexapeptide_repeat"/>
</dbReference>
<dbReference type="CDD" id="cd04647">
    <property type="entry name" value="LbH_MAT_like"/>
    <property type="match status" value="1"/>
</dbReference>